<feature type="chain" id="PRO_5013150359" evidence="5">
    <location>
        <begin position="19"/>
        <end position="463"/>
    </location>
</feature>
<reference evidence="7 8" key="1">
    <citation type="submission" date="2017-04" db="EMBL/GenBank/DDBJ databases">
        <title>A new member of the family Flavobacteriaceae isolated from ascidians.</title>
        <authorList>
            <person name="Chen L."/>
        </authorList>
    </citation>
    <scope>NUCLEOTIDE SEQUENCE [LARGE SCALE GENOMIC DNA]</scope>
    <source>
        <strain evidence="7 8">HQA918</strain>
    </source>
</reference>
<dbReference type="Gene3D" id="3.30.1120.10">
    <property type="match status" value="1"/>
</dbReference>
<dbReference type="OrthoDB" id="9766107at2"/>
<keyword evidence="2" id="KW-0479">Metal-binding</keyword>
<comment type="caution">
    <text evidence="7">The sequence shown here is derived from an EMBL/GenBank/DDBJ whole genome shotgun (WGS) entry which is preliminary data.</text>
</comment>
<evidence type="ECO:0000313" key="8">
    <source>
        <dbReference type="Proteomes" id="UP000219559"/>
    </source>
</evidence>
<dbReference type="Pfam" id="PF00884">
    <property type="entry name" value="Sulfatase"/>
    <property type="match status" value="1"/>
</dbReference>
<dbReference type="InterPro" id="IPR017850">
    <property type="entry name" value="Alkaline_phosphatase_core_sf"/>
</dbReference>
<proteinExistence type="inferred from homology"/>
<evidence type="ECO:0000256" key="1">
    <source>
        <dbReference type="ARBA" id="ARBA00008779"/>
    </source>
</evidence>
<keyword evidence="5" id="KW-0732">Signal</keyword>
<comment type="similarity">
    <text evidence="1">Belongs to the sulfatase family.</text>
</comment>
<accession>A0A2A4G8U2</accession>
<dbReference type="Proteomes" id="UP000219559">
    <property type="component" value="Unassembled WGS sequence"/>
</dbReference>
<feature type="signal peptide" evidence="5">
    <location>
        <begin position="1"/>
        <end position="18"/>
    </location>
</feature>
<dbReference type="GO" id="GO:0046872">
    <property type="term" value="F:metal ion binding"/>
    <property type="evidence" value="ECO:0007669"/>
    <property type="project" value="UniProtKB-KW"/>
</dbReference>
<evidence type="ECO:0000256" key="5">
    <source>
        <dbReference type="SAM" id="SignalP"/>
    </source>
</evidence>
<evidence type="ECO:0000256" key="2">
    <source>
        <dbReference type="ARBA" id="ARBA00022723"/>
    </source>
</evidence>
<dbReference type="EMBL" id="NBWU01000003">
    <property type="protein sequence ID" value="PCE64406.1"/>
    <property type="molecule type" value="Genomic_DNA"/>
</dbReference>
<gene>
    <name evidence="7" type="ORF">B7P33_08940</name>
</gene>
<dbReference type="Gene3D" id="3.40.720.10">
    <property type="entry name" value="Alkaline Phosphatase, subunit A"/>
    <property type="match status" value="1"/>
</dbReference>
<dbReference type="PROSITE" id="PS00523">
    <property type="entry name" value="SULFATASE_1"/>
    <property type="match status" value="1"/>
</dbReference>
<evidence type="ECO:0000256" key="3">
    <source>
        <dbReference type="ARBA" id="ARBA00022801"/>
    </source>
</evidence>
<dbReference type="GO" id="GO:0004065">
    <property type="term" value="F:arylsulfatase activity"/>
    <property type="evidence" value="ECO:0007669"/>
    <property type="project" value="TreeGrafter"/>
</dbReference>
<dbReference type="SUPFAM" id="SSF53649">
    <property type="entry name" value="Alkaline phosphatase-like"/>
    <property type="match status" value="1"/>
</dbReference>
<sequence length="463" mass="52138">MKNNLLLLALLLTLGLGAQNQKTERPNIILVMVDDLGYGDLGSYGQKVIQTPHLDQMALEGLRFTQFYAGSPVCAPSRSVLMTGLHTGHTTVRGNTGIGGVRGLGGAKGRIPLKADDLTLAQILKQQGYHTAMTGKWGLGEPNTTGLPNDHGFDDWFGFLNQRRAHHHYTDYLWRNRERVDIPHSKKHDPAYYSHNLFTGFALDYLAKRKKDGKPFFLYVPYLLPHAEYEIPEIHPDYVNEDWTYDEKVHASMVRLIDSDMGKIRKKLEALGMTENTLILFTSDNGAALRWEGRFDSSGPLKGRKRDVYEGGIRTPLLAVMPGTVPQGKVSEFVGYFPDIFPTLAEMAGAKAPKGLDGIPFTSILEGKDLKPIKRSLYWEFHEQGGKQAVRLGKWKGVRLEIDKKGFHSDLELYDLEADSSETHNLATTHLKMVKRILKIMKKEHRLSTSFPYPHEKTKLNTN</sequence>
<feature type="domain" description="Sulfatase N-terminal" evidence="6">
    <location>
        <begin position="26"/>
        <end position="349"/>
    </location>
</feature>
<dbReference type="InterPro" id="IPR000917">
    <property type="entry name" value="Sulfatase_N"/>
</dbReference>
<dbReference type="PANTHER" id="PTHR42693">
    <property type="entry name" value="ARYLSULFATASE FAMILY MEMBER"/>
    <property type="match status" value="1"/>
</dbReference>
<keyword evidence="4" id="KW-0106">Calcium</keyword>
<dbReference type="AlphaFoldDB" id="A0A2A4G8U2"/>
<dbReference type="InterPro" id="IPR050738">
    <property type="entry name" value="Sulfatase"/>
</dbReference>
<evidence type="ECO:0000259" key="6">
    <source>
        <dbReference type="Pfam" id="PF00884"/>
    </source>
</evidence>
<evidence type="ECO:0000313" key="7">
    <source>
        <dbReference type="EMBL" id="PCE64406.1"/>
    </source>
</evidence>
<keyword evidence="8" id="KW-1185">Reference proteome</keyword>
<organism evidence="7 8">
    <name type="scientific">Sediminicola luteus</name>
    <dbReference type="NCBI Taxonomy" id="319238"/>
    <lineage>
        <taxon>Bacteria</taxon>
        <taxon>Pseudomonadati</taxon>
        <taxon>Bacteroidota</taxon>
        <taxon>Flavobacteriia</taxon>
        <taxon>Flavobacteriales</taxon>
        <taxon>Flavobacteriaceae</taxon>
        <taxon>Sediminicola</taxon>
    </lineage>
</organism>
<dbReference type="RefSeq" id="WP_097440528.1">
    <property type="nucleotide sequence ID" value="NZ_KZ300476.1"/>
</dbReference>
<protein>
    <submittedName>
        <fullName evidence="7">Sulfatase</fullName>
    </submittedName>
</protein>
<keyword evidence="3" id="KW-0378">Hydrolase</keyword>
<dbReference type="PANTHER" id="PTHR42693:SF53">
    <property type="entry name" value="ENDO-4-O-SULFATASE"/>
    <property type="match status" value="1"/>
</dbReference>
<dbReference type="InterPro" id="IPR024607">
    <property type="entry name" value="Sulfatase_CS"/>
</dbReference>
<dbReference type="CDD" id="cd16145">
    <property type="entry name" value="ARS_like"/>
    <property type="match status" value="1"/>
</dbReference>
<evidence type="ECO:0000256" key="4">
    <source>
        <dbReference type="ARBA" id="ARBA00022837"/>
    </source>
</evidence>
<name>A0A2A4G8U2_9FLAO</name>